<keyword evidence="7" id="KW-0862">Zinc</keyword>
<dbReference type="OrthoDB" id="9804698at2"/>
<sequence length="129" mass="15404">MIITLKSPFSAAHFYAQPAWDEQKNRETFARCYTQYGHGHNYVLEAGFHCQNSNWQQQQQHYQSVLNKLTSVLDHEHLNFVIPEFKTNIPTTENICLYFLDKLKSQVKSEEISYLRLYEMDNIWTEIRL</sequence>
<evidence type="ECO:0000256" key="4">
    <source>
        <dbReference type="ARBA" id="ARBA00012982"/>
    </source>
</evidence>
<evidence type="ECO:0000313" key="12">
    <source>
        <dbReference type="Proteomes" id="UP000197003"/>
    </source>
</evidence>
<dbReference type="GO" id="GO:0046872">
    <property type="term" value="F:metal ion binding"/>
    <property type="evidence" value="ECO:0007669"/>
    <property type="project" value="UniProtKB-KW"/>
</dbReference>
<evidence type="ECO:0000313" key="11">
    <source>
        <dbReference type="EMBL" id="ASD63745.1"/>
    </source>
</evidence>
<dbReference type="InterPro" id="IPR007115">
    <property type="entry name" value="6-PTP_synth/QueD"/>
</dbReference>
<dbReference type="AlphaFoldDB" id="A0A1Z3N8G9"/>
<dbReference type="RefSeq" id="WP_088565264.1">
    <property type="nucleotide sequence ID" value="NZ_CP020946.1"/>
</dbReference>
<dbReference type="PANTHER" id="PTHR12589:SF7">
    <property type="entry name" value="6-PYRUVOYL TETRAHYDROBIOPTERIN SYNTHASE"/>
    <property type="match status" value="1"/>
</dbReference>
<dbReference type="Gene3D" id="3.30.479.10">
    <property type="entry name" value="6-pyruvoyl tetrahydropterin synthase/QueD"/>
    <property type="match status" value="1"/>
</dbReference>
<comment type="similarity">
    <text evidence="3">Belongs to the PTPS family. QueD subfamily.</text>
</comment>
<evidence type="ECO:0000256" key="9">
    <source>
        <dbReference type="ARBA" id="ARBA00031449"/>
    </source>
</evidence>
<comment type="catalytic activity">
    <reaction evidence="10">
        <text>7,8-dihydroneopterin 3'-triphosphate + H2O = 6-carboxy-5,6,7,8-tetrahydropterin + triphosphate + acetaldehyde + 2 H(+)</text>
        <dbReference type="Rhea" id="RHEA:27966"/>
        <dbReference type="ChEBI" id="CHEBI:15343"/>
        <dbReference type="ChEBI" id="CHEBI:15377"/>
        <dbReference type="ChEBI" id="CHEBI:15378"/>
        <dbReference type="ChEBI" id="CHEBI:18036"/>
        <dbReference type="ChEBI" id="CHEBI:58462"/>
        <dbReference type="ChEBI" id="CHEBI:61032"/>
        <dbReference type="EC" id="4.1.2.50"/>
    </reaction>
</comment>
<dbReference type="UniPathway" id="UPA00391"/>
<evidence type="ECO:0000256" key="3">
    <source>
        <dbReference type="ARBA" id="ARBA00008900"/>
    </source>
</evidence>
<evidence type="ECO:0000256" key="2">
    <source>
        <dbReference type="ARBA" id="ARBA00005061"/>
    </source>
</evidence>
<dbReference type="Pfam" id="PF01242">
    <property type="entry name" value="PTPS"/>
    <property type="match status" value="1"/>
</dbReference>
<proteinExistence type="inferred from homology"/>
<dbReference type="EMBL" id="CP020946">
    <property type="protein sequence ID" value="ASD63745.1"/>
    <property type="molecule type" value="Genomic_DNA"/>
</dbReference>
<keyword evidence="8" id="KW-0456">Lyase</keyword>
<protein>
    <recommendedName>
        <fullName evidence="5">6-carboxy-5,6,7,8-tetrahydropterin synthase</fullName>
        <ecNumber evidence="4">4.1.2.50</ecNumber>
    </recommendedName>
    <alternativeName>
        <fullName evidence="9">Queuosine biosynthesis protein QueD</fullName>
    </alternativeName>
</protein>
<keyword evidence="6" id="KW-0479">Metal-binding</keyword>
<dbReference type="PANTHER" id="PTHR12589">
    <property type="entry name" value="PYRUVOYL TETRAHYDROBIOPTERIN SYNTHASE"/>
    <property type="match status" value="1"/>
</dbReference>
<evidence type="ECO:0000256" key="10">
    <source>
        <dbReference type="ARBA" id="ARBA00048807"/>
    </source>
</evidence>
<gene>
    <name evidence="11" type="ORF">B9G79_09245</name>
</gene>
<dbReference type="InterPro" id="IPR038418">
    <property type="entry name" value="6-PTP_synth/QueD_sf"/>
</dbReference>
<reference evidence="11 12" key="1">
    <citation type="submission" date="2017-04" db="EMBL/GenBank/DDBJ databases">
        <title>Whole genome sequence of Bdellovibrio bacteriovorus strain SSB218315.</title>
        <authorList>
            <person name="Oyedara O."/>
            <person name="Rodriguez-Perez M.A."/>
        </authorList>
    </citation>
    <scope>NUCLEOTIDE SEQUENCE [LARGE SCALE GENOMIC DNA]</scope>
    <source>
        <strain evidence="11 12">SSB218315</strain>
    </source>
</reference>
<dbReference type="SUPFAM" id="SSF55620">
    <property type="entry name" value="Tetrahydrobiopterin biosynthesis enzymes-like"/>
    <property type="match status" value="1"/>
</dbReference>
<comment type="pathway">
    <text evidence="2">Purine metabolism; 7-cyano-7-deazaguanine biosynthesis.</text>
</comment>
<dbReference type="EC" id="4.1.2.50" evidence="4"/>
<evidence type="ECO:0000256" key="5">
    <source>
        <dbReference type="ARBA" id="ARBA00018141"/>
    </source>
</evidence>
<dbReference type="GO" id="GO:0070497">
    <property type="term" value="F:6-carboxytetrahydropterin synthase activity"/>
    <property type="evidence" value="ECO:0007669"/>
    <property type="project" value="UniProtKB-EC"/>
</dbReference>
<evidence type="ECO:0000256" key="7">
    <source>
        <dbReference type="ARBA" id="ARBA00022833"/>
    </source>
</evidence>
<accession>A0A1Z3N8G9</accession>
<comment type="cofactor">
    <cofactor evidence="1">
        <name>Zn(2+)</name>
        <dbReference type="ChEBI" id="CHEBI:29105"/>
    </cofactor>
</comment>
<evidence type="ECO:0000256" key="6">
    <source>
        <dbReference type="ARBA" id="ARBA00022723"/>
    </source>
</evidence>
<organism evidence="11 12">
    <name type="scientific">Bdellovibrio bacteriovorus</name>
    <dbReference type="NCBI Taxonomy" id="959"/>
    <lineage>
        <taxon>Bacteria</taxon>
        <taxon>Pseudomonadati</taxon>
        <taxon>Bdellovibrionota</taxon>
        <taxon>Bdellovibrionia</taxon>
        <taxon>Bdellovibrionales</taxon>
        <taxon>Pseudobdellovibrionaceae</taxon>
        <taxon>Bdellovibrio</taxon>
    </lineage>
</organism>
<dbReference type="Proteomes" id="UP000197003">
    <property type="component" value="Chromosome"/>
</dbReference>
<evidence type="ECO:0000256" key="1">
    <source>
        <dbReference type="ARBA" id="ARBA00001947"/>
    </source>
</evidence>
<name>A0A1Z3N8G9_BDEBC</name>
<evidence type="ECO:0000256" key="8">
    <source>
        <dbReference type="ARBA" id="ARBA00023239"/>
    </source>
</evidence>